<gene>
    <name evidence="1" type="ORF">K1T71_007519</name>
</gene>
<reference evidence="1 2" key="1">
    <citation type="journal article" date="2021" name="Front. Genet.">
        <title>Chromosome-Level Genome Assembly Reveals Significant Gene Expansion in the Toll and IMD Signaling Pathways of Dendrolimus kikuchii.</title>
        <authorList>
            <person name="Zhou J."/>
            <person name="Wu P."/>
            <person name="Xiong Z."/>
            <person name="Liu N."/>
            <person name="Zhao N."/>
            <person name="Ji M."/>
            <person name="Qiu Y."/>
            <person name="Yang B."/>
        </authorList>
    </citation>
    <scope>NUCLEOTIDE SEQUENCE [LARGE SCALE GENOMIC DNA]</scope>
    <source>
        <strain evidence="1">Ann1</strain>
    </source>
</reference>
<sequence>MGAKFKMWCVLVCLWGAVAYAEIGNNMNNISQKLMTDLSDVMEMASVNYSEPVINTTYTASIEFDMRAMGPLYNSTHMVIDVIANKQAYPEVHTSCFARGYRSTASSLHRPLLYTAQMQYVRPAAWTEFPRISCTLNPNTWLMITTQQ</sequence>
<protein>
    <submittedName>
        <fullName evidence="1">Uncharacterized protein</fullName>
    </submittedName>
</protein>
<organism evidence="1 2">
    <name type="scientific">Dendrolimus kikuchii</name>
    <dbReference type="NCBI Taxonomy" id="765133"/>
    <lineage>
        <taxon>Eukaryota</taxon>
        <taxon>Metazoa</taxon>
        <taxon>Ecdysozoa</taxon>
        <taxon>Arthropoda</taxon>
        <taxon>Hexapoda</taxon>
        <taxon>Insecta</taxon>
        <taxon>Pterygota</taxon>
        <taxon>Neoptera</taxon>
        <taxon>Endopterygota</taxon>
        <taxon>Lepidoptera</taxon>
        <taxon>Glossata</taxon>
        <taxon>Ditrysia</taxon>
        <taxon>Bombycoidea</taxon>
        <taxon>Lasiocampidae</taxon>
        <taxon>Dendrolimus</taxon>
    </lineage>
</organism>
<accession>A0ACC1D0V3</accession>
<dbReference type="Proteomes" id="UP000824533">
    <property type="component" value="Linkage Group LG12"/>
</dbReference>
<evidence type="ECO:0000313" key="1">
    <source>
        <dbReference type="EMBL" id="KAJ0177510.1"/>
    </source>
</evidence>
<name>A0ACC1D0V3_9NEOP</name>
<keyword evidence="2" id="KW-1185">Reference proteome</keyword>
<dbReference type="EMBL" id="CM034398">
    <property type="protein sequence ID" value="KAJ0177510.1"/>
    <property type="molecule type" value="Genomic_DNA"/>
</dbReference>
<evidence type="ECO:0000313" key="2">
    <source>
        <dbReference type="Proteomes" id="UP000824533"/>
    </source>
</evidence>
<comment type="caution">
    <text evidence="1">The sequence shown here is derived from an EMBL/GenBank/DDBJ whole genome shotgun (WGS) entry which is preliminary data.</text>
</comment>
<proteinExistence type="predicted"/>